<dbReference type="Gene3D" id="3.30.460.40">
    <property type="match status" value="1"/>
</dbReference>
<gene>
    <name evidence="1" type="ORF">FRC96_07975</name>
</gene>
<accession>A0A5C6XC10</accession>
<evidence type="ECO:0000313" key="1">
    <source>
        <dbReference type="EMBL" id="TXD37972.1"/>
    </source>
</evidence>
<dbReference type="SUPFAM" id="SSF81301">
    <property type="entry name" value="Nucleotidyltransferase"/>
    <property type="match status" value="1"/>
</dbReference>
<proteinExistence type="predicted"/>
<comment type="caution">
    <text evidence="1">The sequence shown here is derived from an EMBL/GenBank/DDBJ whole genome shotgun (WGS) entry which is preliminary data.</text>
</comment>
<dbReference type="RefSeq" id="WP_146973978.1">
    <property type="nucleotide sequence ID" value="NZ_VOSL01000038.1"/>
</dbReference>
<organism evidence="1 2">
    <name type="scientific">Lujinxingia vulgaris</name>
    <dbReference type="NCBI Taxonomy" id="2600176"/>
    <lineage>
        <taxon>Bacteria</taxon>
        <taxon>Deltaproteobacteria</taxon>
        <taxon>Bradymonadales</taxon>
        <taxon>Lujinxingiaceae</taxon>
        <taxon>Lujinxingia</taxon>
    </lineage>
</organism>
<evidence type="ECO:0000313" key="2">
    <source>
        <dbReference type="Proteomes" id="UP000321046"/>
    </source>
</evidence>
<dbReference type="EMBL" id="VOSL01000038">
    <property type="protein sequence ID" value="TXD37972.1"/>
    <property type="molecule type" value="Genomic_DNA"/>
</dbReference>
<dbReference type="AlphaFoldDB" id="A0A5C6XC10"/>
<name>A0A5C6XC10_9DELT</name>
<dbReference type="Proteomes" id="UP000321046">
    <property type="component" value="Unassembled WGS sequence"/>
</dbReference>
<dbReference type="OrthoDB" id="5520054at2"/>
<reference evidence="1 2" key="1">
    <citation type="submission" date="2019-08" db="EMBL/GenBank/DDBJ databases">
        <title>Bradymonadales sp. TMQ2.</title>
        <authorList>
            <person name="Liang Q."/>
        </authorList>
    </citation>
    <scope>NUCLEOTIDE SEQUENCE [LARGE SCALE GENOMIC DNA]</scope>
    <source>
        <strain evidence="1 2">TMQ2</strain>
    </source>
</reference>
<evidence type="ECO:0008006" key="3">
    <source>
        <dbReference type="Google" id="ProtNLM"/>
    </source>
</evidence>
<sequence>MSADFQKILGVLRAHEVEFVVVGALAAVLQGAPIMTLDVDVVHRRTPENIDRLIAALRELDAHFRGHGERKLVPQVSHLESRGHQLLTTKGGALDVLGAIEDGLDYHALIEESVGVEIEGEVLRVLSLARYVALKERSDRPKDQARLSVLRQTLRESGE</sequence>
<dbReference type="InterPro" id="IPR043519">
    <property type="entry name" value="NT_sf"/>
</dbReference>
<protein>
    <recommendedName>
        <fullName evidence="3">Nucleotidyltransferase</fullName>
    </recommendedName>
</protein>